<dbReference type="SUPFAM" id="SSF103473">
    <property type="entry name" value="MFS general substrate transporter"/>
    <property type="match status" value="1"/>
</dbReference>
<keyword evidence="2" id="KW-0813">Transport</keyword>
<comment type="caution">
    <text evidence="10">The sequence shown here is derived from an EMBL/GenBank/DDBJ whole genome shotgun (WGS) entry which is preliminary data.</text>
</comment>
<dbReference type="InterPro" id="IPR020846">
    <property type="entry name" value="MFS_dom"/>
</dbReference>
<dbReference type="InterPro" id="IPR050171">
    <property type="entry name" value="MFS_Transporters"/>
</dbReference>
<dbReference type="Pfam" id="PF07690">
    <property type="entry name" value="MFS_1"/>
    <property type="match status" value="1"/>
</dbReference>
<feature type="transmembrane region" description="Helical" evidence="8">
    <location>
        <begin position="381"/>
        <end position="400"/>
    </location>
</feature>
<dbReference type="RefSeq" id="WP_257631312.1">
    <property type="nucleotide sequence ID" value="NZ_JANIIC010000013.1"/>
</dbReference>
<evidence type="ECO:0000313" key="10">
    <source>
        <dbReference type="EMBL" id="MCQ8830098.1"/>
    </source>
</evidence>
<evidence type="ECO:0000256" key="8">
    <source>
        <dbReference type="SAM" id="Phobius"/>
    </source>
</evidence>
<feature type="compositionally biased region" description="Low complexity" evidence="7">
    <location>
        <begin position="422"/>
        <end position="437"/>
    </location>
</feature>
<evidence type="ECO:0000256" key="6">
    <source>
        <dbReference type="ARBA" id="ARBA00023136"/>
    </source>
</evidence>
<organism evidence="10 11">
    <name type="scientific">Streptomyces malaysiensis subsp. samsunensis</name>
    <dbReference type="NCBI Taxonomy" id="459658"/>
    <lineage>
        <taxon>Bacteria</taxon>
        <taxon>Bacillati</taxon>
        <taxon>Actinomycetota</taxon>
        <taxon>Actinomycetes</taxon>
        <taxon>Kitasatosporales</taxon>
        <taxon>Streptomycetaceae</taxon>
        <taxon>Streptomyces</taxon>
        <taxon>Streptomyces violaceusniger group</taxon>
    </lineage>
</organism>
<evidence type="ECO:0000256" key="7">
    <source>
        <dbReference type="SAM" id="MobiDB-lite"/>
    </source>
</evidence>
<evidence type="ECO:0000313" key="11">
    <source>
        <dbReference type="Proteomes" id="UP001142400"/>
    </source>
</evidence>
<feature type="transmembrane region" description="Helical" evidence="8">
    <location>
        <begin position="351"/>
        <end position="375"/>
    </location>
</feature>
<dbReference type="AlphaFoldDB" id="A0A9X2RTT0"/>
<keyword evidence="6 8" id="KW-0472">Membrane</keyword>
<evidence type="ECO:0000256" key="4">
    <source>
        <dbReference type="ARBA" id="ARBA00022692"/>
    </source>
</evidence>
<dbReference type="Proteomes" id="UP001142400">
    <property type="component" value="Unassembled WGS sequence"/>
</dbReference>
<keyword evidence="4 8" id="KW-0812">Transmembrane</keyword>
<keyword evidence="3" id="KW-1003">Cell membrane</keyword>
<feature type="compositionally biased region" description="Basic and acidic residues" evidence="7">
    <location>
        <begin position="411"/>
        <end position="420"/>
    </location>
</feature>
<accession>A0A9X2RTT0</accession>
<dbReference type="Gene3D" id="1.20.1250.20">
    <property type="entry name" value="MFS general substrate transporter like domains"/>
    <property type="match status" value="1"/>
</dbReference>
<feature type="transmembrane region" description="Helical" evidence="8">
    <location>
        <begin position="314"/>
        <end position="339"/>
    </location>
</feature>
<reference evidence="10" key="1">
    <citation type="submission" date="2022-06" db="EMBL/GenBank/DDBJ databases">
        <title>WGS of actinobacteria.</title>
        <authorList>
            <person name="Thawai C."/>
        </authorList>
    </citation>
    <scope>NUCLEOTIDE SEQUENCE</scope>
    <source>
        <strain evidence="10">DSM 42010</strain>
    </source>
</reference>
<feature type="transmembrane region" description="Helical" evidence="8">
    <location>
        <begin position="221"/>
        <end position="246"/>
    </location>
</feature>
<proteinExistence type="predicted"/>
<dbReference type="InterPro" id="IPR011701">
    <property type="entry name" value="MFS"/>
</dbReference>
<keyword evidence="11" id="KW-1185">Reference proteome</keyword>
<dbReference type="EMBL" id="JANIIC010000013">
    <property type="protein sequence ID" value="MCQ8830098.1"/>
    <property type="molecule type" value="Genomic_DNA"/>
</dbReference>
<comment type="subcellular location">
    <subcellularLocation>
        <location evidence="1">Cell membrane</location>
        <topology evidence="1">Multi-pass membrane protein</topology>
    </subcellularLocation>
</comment>
<sequence>MRAWLPDARGHRRLFSALAIDALGTGLFLPFSILYFTATTDLSLGRVGLALSIAALIRIPATAGAGMFCDRFGARRTVVVSNLTQAVGFFNYLLVGSFGHLLIAAVVVQLGNSAFWVAYPPLVHDVAEGKHQESWFALITTLRNAGLGVGALGASLAVAIGGTNGYTAIVAVNAVSFAVAAVLTRLGSSGGDHAVSVPEHGNTTQRADVSGWASTLRDRPFLGFVVLNFGLALLSLAFALAVPVFLVETVRLPPWIPGTVLAVNAVLGAVGATAVGAAITGRRRASSLMASQAIVGGAFMAVLCSAYVPSAVGICLALAAVVLVTVGELIQGLIVAPIVNDRATAASRGRYNSLFQMAFSVGDVVTPALMTMLLAHGPLATWLPMAALAMVDMLGIALLANHLPAMRRRVNQPDRTEPDGSRAAPPARAPRPMTRRD</sequence>
<evidence type="ECO:0000256" key="1">
    <source>
        <dbReference type="ARBA" id="ARBA00004651"/>
    </source>
</evidence>
<dbReference type="PROSITE" id="PS50850">
    <property type="entry name" value="MFS"/>
    <property type="match status" value="1"/>
</dbReference>
<feature type="transmembrane region" description="Helical" evidence="8">
    <location>
        <begin position="258"/>
        <end position="281"/>
    </location>
</feature>
<feature type="domain" description="Major facilitator superfamily (MFS) profile" evidence="9">
    <location>
        <begin position="1"/>
        <end position="404"/>
    </location>
</feature>
<feature type="region of interest" description="Disordered" evidence="7">
    <location>
        <begin position="411"/>
        <end position="437"/>
    </location>
</feature>
<dbReference type="PANTHER" id="PTHR23517:SF2">
    <property type="entry name" value="MULTIDRUG RESISTANCE PROTEIN MDTH"/>
    <property type="match status" value="1"/>
</dbReference>
<evidence type="ECO:0000256" key="3">
    <source>
        <dbReference type="ARBA" id="ARBA00022475"/>
    </source>
</evidence>
<feature type="transmembrane region" description="Helical" evidence="8">
    <location>
        <begin position="44"/>
        <end position="65"/>
    </location>
</feature>
<evidence type="ECO:0000259" key="9">
    <source>
        <dbReference type="PROSITE" id="PS50850"/>
    </source>
</evidence>
<name>A0A9X2RTT0_STRMQ</name>
<dbReference type="PANTHER" id="PTHR23517">
    <property type="entry name" value="RESISTANCE PROTEIN MDTM, PUTATIVE-RELATED-RELATED"/>
    <property type="match status" value="1"/>
</dbReference>
<feature type="transmembrane region" description="Helical" evidence="8">
    <location>
        <begin position="166"/>
        <end position="183"/>
    </location>
</feature>
<protein>
    <submittedName>
        <fullName evidence="10">MFS transporter</fullName>
    </submittedName>
</protein>
<dbReference type="GO" id="GO:0005886">
    <property type="term" value="C:plasma membrane"/>
    <property type="evidence" value="ECO:0007669"/>
    <property type="project" value="UniProtKB-SubCell"/>
</dbReference>
<keyword evidence="5 8" id="KW-1133">Transmembrane helix</keyword>
<evidence type="ECO:0000256" key="2">
    <source>
        <dbReference type="ARBA" id="ARBA00022448"/>
    </source>
</evidence>
<gene>
    <name evidence="10" type="ORF">NQU54_13690</name>
</gene>
<feature type="transmembrane region" description="Helical" evidence="8">
    <location>
        <begin position="288"/>
        <end position="308"/>
    </location>
</feature>
<dbReference type="GO" id="GO:0022857">
    <property type="term" value="F:transmembrane transporter activity"/>
    <property type="evidence" value="ECO:0007669"/>
    <property type="project" value="InterPro"/>
</dbReference>
<feature type="transmembrane region" description="Helical" evidence="8">
    <location>
        <begin position="14"/>
        <end position="38"/>
    </location>
</feature>
<dbReference type="InterPro" id="IPR036259">
    <property type="entry name" value="MFS_trans_sf"/>
</dbReference>
<evidence type="ECO:0000256" key="5">
    <source>
        <dbReference type="ARBA" id="ARBA00022989"/>
    </source>
</evidence>